<dbReference type="RefSeq" id="WP_148690656.1">
    <property type="nucleotide sequence ID" value="NZ_CP020477.1"/>
</dbReference>
<keyword evidence="2" id="KW-1185">Reference proteome</keyword>
<sequence length="120" mass="14228">MDLKEISEILEKSGFHILSVSPIERGYRILLKESLNIDIVYSDLIVYYFRKINCEALDVYRKIVKKNSNDIVSRGYICGFYIDKNYCYLVVIKKLETTRLDNFWNEYINIIKIADLSLKE</sequence>
<reference evidence="1 2" key="1">
    <citation type="submission" date="2017-03" db="EMBL/GenBank/DDBJ databases">
        <title>Sulfur activation and transportation mechanism of thermophilic Archaea Acidianus manzaensis YN-25.</title>
        <authorList>
            <person name="Ma Y."/>
            <person name="Yang Y."/>
            <person name="Xia J."/>
        </authorList>
    </citation>
    <scope>NUCLEOTIDE SEQUENCE [LARGE SCALE GENOMIC DNA]</scope>
    <source>
        <strain evidence="1 2">YN-25</strain>
    </source>
</reference>
<organism evidence="1 2">
    <name type="scientific">Acidianus manzaensis</name>
    <dbReference type="NCBI Taxonomy" id="282676"/>
    <lineage>
        <taxon>Archaea</taxon>
        <taxon>Thermoproteota</taxon>
        <taxon>Thermoprotei</taxon>
        <taxon>Sulfolobales</taxon>
        <taxon>Sulfolobaceae</taxon>
        <taxon>Acidianus</taxon>
    </lineage>
</organism>
<gene>
    <name evidence="1" type="ORF">B6F84_01925</name>
</gene>
<name>A0A1W6JXB4_9CREN</name>
<dbReference type="STRING" id="282676.B6F84_01925"/>
<dbReference type="KEGG" id="aman:B6F84_01925"/>
<protein>
    <submittedName>
        <fullName evidence="1">Uncharacterized protein</fullName>
    </submittedName>
</protein>
<dbReference type="GeneID" id="41589638"/>
<proteinExistence type="predicted"/>
<dbReference type="Proteomes" id="UP000193404">
    <property type="component" value="Chromosome"/>
</dbReference>
<evidence type="ECO:0000313" key="2">
    <source>
        <dbReference type="Proteomes" id="UP000193404"/>
    </source>
</evidence>
<dbReference type="EMBL" id="CP020477">
    <property type="protein sequence ID" value="ARM74903.1"/>
    <property type="molecule type" value="Genomic_DNA"/>
</dbReference>
<evidence type="ECO:0000313" key="1">
    <source>
        <dbReference type="EMBL" id="ARM74903.1"/>
    </source>
</evidence>
<accession>A0A1W6JXB4</accession>
<dbReference type="OrthoDB" id="41787at2157"/>
<dbReference type="AlphaFoldDB" id="A0A1W6JXB4"/>